<accession>A0A9P6JH22</accession>
<gene>
    <name evidence="1" type="ORF">BGZ65_008737</name>
</gene>
<keyword evidence="2" id="KW-1185">Reference proteome</keyword>
<comment type="caution">
    <text evidence="1">The sequence shown here is derived from an EMBL/GenBank/DDBJ whole genome shotgun (WGS) entry which is preliminary data.</text>
</comment>
<evidence type="ECO:0000313" key="1">
    <source>
        <dbReference type="EMBL" id="KAF9974414.1"/>
    </source>
</evidence>
<evidence type="ECO:0000313" key="2">
    <source>
        <dbReference type="Proteomes" id="UP000749646"/>
    </source>
</evidence>
<dbReference type="Proteomes" id="UP000749646">
    <property type="component" value="Unassembled WGS sequence"/>
</dbReference>
<protein>
    <submittedName>
        <fullName evidence="1">Uncharacterized protein</fullName>
    </submittedName>
</protein>
<sequence length="88" mass="10650">SKPPEAFIELLLEDGRFFYENRVYSVPIAGGIIRWDHLEEWGINFAFNTNWKYFDLLIGHWLNFGENPNYFFTRNGTEYNEYWECITL</sequence>
<name>A0A9P6JH22_9FUNG</name>
<reference evidence="1" key="1">
    <citation type="journal article" date="2020" name="Fungal Divers.">
        <title>Resolving the Mortierellaceae phylogeny through synthesis of multi-gene phylogenetics and phylogenomics.</title>
        <authorList>
            <person name="Vandepol N."/>
            <person name="Liber J."/>
            <person name="Desiro A."/>
            <person name="Na H."/>
            <person name="Kennedy M."/>
            <person name="Barry K."/>
            <person name="Grigoriev I.V."/>
            <person name="Miller A.N."/>
            <person name="O'Donnell K."/>
            <person name="Stajich J.E."/>
            <person name="Bonito G."/>
        </authorList>
    </citation>
    <scope>NUCLEOTIDE SEQUENCE</scope>
    <source>
        <strain evidence="1">MES-2147</strain>
    </source>
</reference>
<proteinExistence type="predicted"/>
<dbReference type="EMBL" id="JAAAHW010004438">
    <property type="protein sequence ID" value="KAF9974414.1"/>
    <property type="molecule type" value="Genomic_DNA"/>
</dbReference>
<organism evidence="1 2">
    <name type="scientific">Modicella reniformis</name>
    <dbReference type="NCBI Taxonomy" id="1440133"/>
    <lineage>
        <taxon>Eukaryota</taxon>
        <taxon>Fungi</taxon>
        <taxon>Fungi incertae sedis</taxon>
        <taxon>Mucoromycota</taxon>
        <taxon>Mortierellomycotina</taxon>
        <taxon>Mortierellomycetes</taxon>
        <taxon>Mortierellales</taxon>
        <taxon>Mortierellaceae</taxon>
        <taxon>Modicella</taxon>
    </lineage>
</organism>
<feature type="non-terminal residue" evidence="1">
    <location>
        <position position="1"/>
    </location>
</feature>
<dbReference type="AlphaFoldDB" id="A0A9P6JH22"/>